<dbReference type="InterPro" id="IPR021109">
    <property type="entry name" value="Peptidase_aspartic_dom_sf"/>
</dbReference>
<sequence>MTKTAGSVVKLVTNPNFRPSASAQIYRLVQNKLRHFDQSKIASIKAAIGVSQDGDVPVTDDGTDVEYYANVSVGTPKQNFKLDFDTGSSDLWFCSTLGDSTESGKDKYDPTKSSTYQKDGRPWKISYGDGSTSSGILGIDTLYLGDLAITNQTIELAKTISSSFSSGPVDGLLGLAFDNITTVQGVKTPMDNLVSENLISQPIFGVFLGKQKNGGGGEYIFGGYDQSKVGGTLTTVPVDKSQGFWGITVDDLTAGSTSTGSFSGILDTGTTLFLLPQQQADQIAQQFNATSNGDGTYTLPSDTSNLSDLTFTINGATFTVPASDLVFEVYQGQNIAAFGSAGMDFAILGDVFLKNNYCVFNTADPSVQIAPLAGDQ</sequence>
<dbReference type="PROSITE" id="PS51767">
    <property type="entry name" value="PEPTIDASE_A1"/>
    <property type="match status" value="1"/>
</dbReference>
<feature type="domain" description="Peptidase A1" evidence="10">
    <location>
        <begin position="67"/>
        <end position="370"/>
    </location>
</feature>
<dbReference type="PRINTS" id="PR00792">
    <property type="entry name" value="PEPSIN"/>
</dbReference>
<dbReference type="InterPro" id="IPR033121">
    <property type="entry name" value="PEPTIDASE_A1"/>
</dbReference>
<dbReference type="GO" id="GO:0006508">
    <property type="term" value="P:proteolysis"/>
    <property type="evidence" value="ECO:0007669"/>
    <property type="project" value="UniProtKB-KW"/>
</dbReference>
<dbReference type="SUPFAM" id="SSF50630">
    <property type="entry name" value="Acid proteases"/>
    <property type="match status" value="1"/>
</dbReference>
<dbReference type="InterPro" id="IPR001461">
    <property type="entry name" value="Aspartic_peptidase_A1"/>
</dbReference>
<dbReference type="PROSITE" id="PS00141">
    <property type="entry name" value="ASP_PROTEASE"/>
    <property type="match status" value="2"/>
</dbReference>
<keyword evidence="7" id="KW-1015">Disulfide bond</keyword>
<comment type="caution">
    <text evidence="11">The sequence shown here is derived from an EMBL/GenBank/DDBJ whole genome shotgun (WGS) entry which is preliminary data.</text>
</comment>
<reference evidence="11" key="1">
    <citation type="submission" date="2020-12" db="EMBL/GenBank/DDBJ databases">
        <title>Metabolic potential, ecology and presence of endohyphal bacteria is reflected in genomic diversity of Mucoromycotina.</title>
        <authorList>
            <person name="Muszewska A."/>
            <person name="Okrasinska A."/>
            <person name="Steczkiewicz K."/>
            <person name="Drgas O."/>
            <person name="Orlowska M."/>
            <person name="Perlinska-Lenart U."/>
            <person name="Aleksandrzak-Piekarczyk T."/>
            <person name="Szatraj K."/>
            <person name="Zielenkiewicz U."/>
            <person name="Pilsyk S."/>
            <person name="Malc E."/>
            <person name="Mieczkowski P."/>
            <person name="Kruszewska J.S."/>
            <person name="Biernat P."/>
            <person name="Pawlowska J."/>
        </authorList>
    </citation>
    <scope>NUCLEOTIDE SEQUENCE</scope>
    <source>
        <strain evidence="11">WA0000067209</strain>
    </source>
</reference>
<dbReference type="PANTHER" id="PTHR47966">
    <property type="entry name" value="BETA-SITE APP-CLEAVING ENZYME, ISOFORM A-RELATED"/>
    <property type="match status" value="1"/>
</dbReference>
<keyword evidence="12" id="KW-1185">Reference proteome</keyword>
<keyword evidence="6" id="KW-0865">Zymogen</keyword>
<evidence type="ECO:0000313" key="11">
    <source>
        <dbReference type="EMBL" id="KAG2186218.1"/>
    </source>
</evidence>
<dbReference type="PANTHER" id="PTHR47966:SF1">
    <property type="entry name" value="ASPARTYL PROTEINASE"/>
    <property type="match status" value="1"/>
</dbReference>
<evidence type="ECO:0000256" key="9">
    <source>
        <dbReference type="RuleBase" id="RU000454"/>
    </source>
</evidence>
<dbReference type="AlphaFoldDB" id="A0A8H7UNG4"/>
<dbReference type="Gene3D" id="2.40.70.10">
    <property type="entry name" value="Acid Proteases"/>
    <property type="match status" value="2"/>
</dbReference>
<evidence type="ECO:0000259" key="10">
    <source>
        <dbReference type="PROSITE" id="PS51767"/>
    </source>
</evidence>
<keyword evidence="5 9" id="KW-0378">Hydrolase</keyword>
<evidence type="ECO:0000256" key="6">
    <source>
        <dbReference type="ARBA" id="ARBA00023145"/>
    </source>
</evidence>
<organism evidence="11 12">
    <name type="scientific">Mortierella isabellina</name>
    <name type="common">Filamentous fungus</name>
    <name type="synonym">Umbelopsis isabellina</name>
    <dbReference type="NCBI Taxonomy" id="91625"/>
    <lineage>
        <taxon>Eukaryota</taxon>
        <taxon>Fungi</taxon>
        <taxon>Fungi incertae sedis</taxon>
        <taxon>Mucoromycota</taxon>
        <taxon>Mucoromycotina</taxon>
        <taxon>Umbelopsidomycetes</taxon>
        <taxon>Umbelopsidales</taxon>
        <taxon>Umbelopsidaceae</taxon>
        <taxon>Umbelopsis</taxon>
    </lineage>
</organism>
<dbReference type="Pfam" id="PF00026">
    <property type="entry name" value="Asp"/>
    <property type="match status" value="1"/>
</dbReference>
<evidence type="ECO:0000256" key="3">
    <source>
        <dbReference type="ARBA" id="ARBA00022729"/>
    </source>
</evidence>
<dbReference type="Proteomes" id="UP000654370">
    <property type="component" value="Unassembled WGS sequence"/>
</dbReference>
<feature type="active site" evidence="8">
    <location>
        <position position="267"/>
    </location>
</feature>
<evidence type="ECO:0000256" key="8">
    <source>
        <dbReference type="PIRSR" id="PIRSR601461-1"/>
    </source>
</evidence>
<gene>
    <name evidence="11" type="ORF">INT43_002656</name>
</gene>
<dbReference type="InterPro" id="IPR001969">
    <property type="entry name" value="Aspartic_peptidase_AS"/>
</dbReference>
<dbReference type="FunFam" id="2.40.70.10:FF:000008">
    <property type="entry name" value="Cathepsin D"/>
    <property type="match status" value="1"/>
</dbReference>
<name>A0A8H7UNG4_MORIS</name>
<dbReference type="GO" id="GO:0004190">
    <property type="term" value="F:aspartic-type endopeptidase activity"/>
    <property type="evidence" value="ECO:0007669"/>
    <property type="project" value="UniProtKB-KW"/>
</dbReference>
<dbReference type="EMBL" id="JAEPQZ010000001">
    <property type="protein sequence ID" value="KAG2186218.1"/>
    <property type="molecule type" value="Genomic_DNA"/>
</dbReference>
<proteinExistence type="inferred from homology"/>
<feature type="active site" evidence="8">
    <location>
        <position position="85"/>
    </location>
</feature>
<evidence type="ECO:0000256" key="4">
    <source>
        <dbReference type="ARBA" id="ARBA00022750"/>
    </source>
</evidence>
<evidence type="ECO:0000313" key="12">
    <source>
        <dbReference type="Proteomes" id="UP000654370"/>
    </source>
</evidence>
<evidence type="ECO:0000256" key="1">
    <source>
        <dbReference type="ARBA" id="ARBA00007447"/>
    </source>
</evidence>
<keyword evidence="2 9" id="KW-0645">Protease</keyword>
<protein>
    <recommendedName>
        <fullName evidence="10">Peptidase A1 domain-containing protein</fullName>
    </recommendedName>
</protein>
<keyword evidence="4 9" id="KW-0064">Aspartyl protease</keyword>
<comment type="similarity">
    <text evidence="1 9">Belongs to the peptidase A1 family.</text>
</comment>
<evidence type="ECO:0000256" key="2">
    <source>
        <dbReference type="ARBA" id="ARBA00022670"/>
    </source>
</evidence>
<evidence type="ECO:0000256" key="5">
    <source>
        <dbReference type="ARBA" id="ARBA00022801"/>
    </source>
</evidence>
<evidence type="ECO:0000256" key="7">
    <source>
        <dbReference type="ARBA" id="ARBA00023157"/>
    </source>
</evidence>
<accession>A0A8H7UNG4</accession>
<keyword evidence="3" id="KW-0732">Signal</keyword>
<dbReference type="OrthoDB" id="2747330at2759"/>